<dbReference type="InterPro" id="IPR004842">
    <property type="entry name" value="SLC12A_fam"/>
</dbReference>
<proteinExistence type="predicted"/>
<keyword evidence="3 5" id="KW-1133">Transmembrane helix</keyword>
<reference evidence="6 7" key="1">
    <citation type="journal article" date="2016" name="Nat. Commun.">
        <title>Thousands of microbial genomes shed light on interconnected biogeochemical processes in an aquifer system.</title>
        <authorList>
            <person name="Anantharaman K."/>
            <person name="Brown C.T."/>
            <person name="Hug L.A."/>
            <person name="Sharon I."/>
            <person name="Castelle C.J."/>
            <person name="Probst A.J."/>
            <person name="Thomas B.C."/>
            <person name="Singh A."/>
            <person name="Wilkins M.J."/>
            <person name="Karaoz U."/>
            <person name="Brodie E.L."/>
            <person name="Williams K.H."/>
            <person name="Hubbard S.S."/>
            <person name="Banfield J.F."/>
        </authorList>
    </citation>
    <scope>NUCLEOTIDE SEQUENCE [LARGE SCALE GENOMIC DNA]</scope>
</reference>
<gene>
    <name evidence="6" type="ORF">A2Y62_03735</name>
</gene>
<keyword evidence="4 5" id="KW-0472">Membrane</keyword>
<name>A0A1F5V806_9BACT</name>
<evidence type="ECO:0000313" key="7">
    <source>
        <dbReference type="Proteomes" id="UP000178943"/>
    </source>
</evidence>
<feature type="transmembrane region" description="Helical" evidence="5">
    <location>
        <begin position="44"/>
        <end position="60"/>
    </location>
</feature>
<dbReference type="GO" id="GO:0016020">
    <property type="term" value="C:membrane"/>
    <property type="evidence" value="ECO:0007669"/>
    <property type="project" value="UniProtKB-SubCell"/>
</dbReference>
<evidence type="ECO:0000256" key="3">
    <source>
        <dbReference type="ARBA" id="ARBA00022989"/>
    </source>
</evidence>
<protein>
    <submittedName>
        <fullName evidence="6">Uncharacterized protein</fullName>
    </submittedName>
</protein>
<evidence type="ECO:0000256" key="1">
    <source>
        <dbReference type="ARBA" id="ARBA00004141"/>
    </source>
</evidence>
<evidence type="ECO:0000313" key="6">
    <source>
        <dbReference type="EMBL" id="OGF59562.1"/>
    </source>
</evidence>
<evidence type="ECO:0000256" key="2">
    <source>
        <dbReference type="ARBA" id="ARBA00022692"/>
    </source>
</evidence>
<dbReference type="GO" id="GO:0015377">
    <property type="term" value="F:chloride:monoatomic cation symporter activity"/>
    <property type="evidence" value="ECO:0007669"/>
    <property type="project" value="InterPro"/>
</dbReference>
<dbReference type="Gene3D" id="1.20.1740.10">
    <property type="entry name" value="Amino acid/polyamine transporter I"/>
    <property type="match status" value="1"/>
</dbReference>
<sequence>MLGDLNTVAPFVSMFFLTSYGVINIVAALETLSGDASWRPRIRIPWVISLLGGIACLGVIFFFNPLAGIIAILTEVMIWVFLSRQESTDRWGDVRRGVYESLIRWALIRLSSRPMKARNWRPHILVFVSDPVRNLDLIRFGNWFSQERGVVTVCELVVGDIFDERLNLHERRKKMQGVLDNEGLVVFAETNIVNDVVEG</sequence>
<dbReference type="AlphaFoldDB" id="A0A1F5V806"/>
<dbReference type="PANTHER" id="PTHR11827:SF72">
    <property type="entry name" value="GH08340P"/>
    <property type="match status" value="1"/>
</dbReference>
<comment type="caution">
    <text evidence="6">The sequence shown here is derived from an EMBL/GenBank/DDBJ whole genome shotgun (WGS) entry which is preliminary data.</text>
</comment>
<organism evidence="6 7">
    <name type="scientific">Candidatus Fischerbacteria bacterium RBG_13_37_8</name>
    <dbReference type="NCBI Taxonomy" id="1817863"/>
    <lineage>
        <taxon>Bacteria</taxon>
        <taxon>Candidatus Fischeribacteriota</taxon>
    </lineage>
</organism>
<evidence type="ECO:0000256" key="5">
    <source>
        <dbReference type="SAM" id="Phobius"/>
    </source>
</evidence>
<dbReference type="EMBL" id="MFGW01000210">
    <property type="protein sequence ID" value="OGF59562.1"/>
    <property type="molecule type" value="Genomic_DNA"/>
</dbReference>
<keyword evidence="2 5" id="KW-0812">Transmembrane</keyword>
<feature type="transmembrane region" description="Helical" evidence="5">
    <location>
        <begin position="12"/>
        <end position="32"/>
    </location>
</feature>
<dbReference type="PANTHER" id="PTHR11827">
    <property type="entry name" value="SOLUTE CARRIER FAMILY 12, CATION COTRANSPORTERS"/>
    <property type="match status" value="1"/>
</dbReference>
<dbReference type="Proteomes" id="UP000178943">
    <property type="component" value="Unassembled WGS sequence"/>
</dbReference>
<dbReference type="STRING" id="1817863.A2Y62_03735"/>
<accession>A0A1F5V806</accession>
<comment type="subcellular location">
    <subcellularLocation>
        <location evidence="1">Membrane</location>
        <topology evidence="1">Multi-pass membrane protein</topology>
    </subcellularLocation>
</comment>
<evidence type="ECO:0000256" key="4">
    <source>
        <dbReference type="ARBA" id="ARBA00023136"/>
    </source>
</evidence>